<evidence type="ECO:0000313" key="1">
    <source>
        <dbReference type="EMBL" id="GAG64703.1"/>
    </source>
</evidence>
<organism evidence="1">
    <name type="scientific">marine sediment metagenome</name>
    <dbReference type="NCBI Taxonomy" id="412755"/>
    <lineage>
        <taxon>unclassified sequences</taxon>
        <taxon>metagenomes</taxon>
        <taxon>ecological metagenomes</taxon>
    </lineage>
</organism>
<dbReference type="AlphaFoldDB" id="X0ZW35"/>
<name>X0ZW35_9ZZZZ</name>
<sequence>MAGAIYKVDLNTKKLVEDKNLIYLIIRSMKEAIKVLESLKITIEPSKYKTLKLYPNFLLYRIFKKFLGSEFVAIGLVGHAQAARSEMKALSEGFLKLAEQSSVRIDSLKKILGYI</sequence>
<accession>X0ZW35</accession>
<dbReference type="EMBL" id="BART01000111">
    <property type="protein sequence ID" value="GAG64703.1"/>
    <property type="molecule type" value="Genomic_DNA"/>
</dbReference>
<proteinExistence type="predicted"/>
<protein>
    <submittedName>
        <fullName evidence="1">Uncharacterized protein</fullName>
    </submittedName>
</protein>
<comment type="caution">
    <text evidence="1">The sequence shown here is derived from an EMBL/GenBank/DDBJ whole genome shotgun (WGS) entry which is preliminary data.</text>
</comment>
<reference evidence="1" key="1">
    <citation type="journal article" date="2014" name="Front. Microbiol.">
        <title>High frequency of phylogenetically diverse reductive dehalogenase-homologous genes in deep subseafloor sedimentary metagenomes.</title>
        <authorList>
            <person name="Kawai M."/>
            <person name="Futagami T."/>
            <person name="Toyoda A."/>
            <person name="Takaki Y."/>
            <person name="Nishi S."/>
            <person name="Hori S."/>
            <person name="Arai W."/>
            <person name="Tsubouchi T."/>
            <person name="Morono Y."/>
            <person name="Uchiyama I."/>
            <person name="Ito T."/>
            <person name="Fujiyama A."/>
            <person name="Inagaki F."/>
            <person name="Takami H."/>
        </authorList>
    </citation>
    <scope>NUCLEOTIDE SEQUENCE</scope>
    <source>
        <strain evidence="1">Expedition CK06-06</strain>
    </source>
</reference>
<gene>
    <name evidence="1" type="ORF">S01H4_00733</name>
</gene>